<keyword evidence="4" id="KW-1185">Reference proteome</keyword>
<proteinExistence type="predicted"/>
<comment type="caution">
    <text evidence="3">The sequence shown here is derived from an EMBL/GenBank/DDBJ whole genome shotgun (WGS) entry which is preliminary data.</text>
</comment>
<name>A0A8H7PMB7_9FUNG</name>
<gene>
    <name evidence="3" type="ORF">INT44_007321</name>
</gene>
<keyword evidence="2" id="KW-0812">Transmembrane</keyword>
<evidence type="ECO:0000256" key="2">
    <source>
        <dbReference type="SAM" id="Phobius"/>
    </source>
</evidence>
<evidence type="ECO:0000313" key="4">
    <source>
        <dbReference type="Proteomes" id="UP000612746"/>
    </source>
</evidence>
<evidence type="ECO:0000256" key="1">
    <source>
        <dbReference type="SAM" id="MobiDB-lite"/>
    </source>
</evidence>
<dbReference type="OrthoDB" id="10324459at2759"/>
<keyword evidence="2" id="KW-0472">Membrane</keyword>
<feature type="region of interest" description="Disordered" evidence="1">
    <location>
        <begin position="309"/>
        <end position="345"/>
    </location>
</feature>
<accession>A0A8H7PMB7</accession>
<sequence length="345" mass="38036">MKHQHVGCGKKDDEDTICSPHGGTWTIGTAQNITWNPTHSIYVEMNKINITLSCIVKFQPKILKIWRDIPTKSGYLPVFLNDSFVPEILPAGGDEPKAWEAFINISSIDANGKNKIFPPPSAFTLIESAKLLQPSSSSQAAWPSLQPSTSFVGDSLDNKSSLKNNDTTIDNYVLVAIAAVLAAGVVLCVILAGWCYIRPLKNHRQTTENNAPSEQPNTQFKEHSTVIASEISGTSEGYRSSHYTQFSNVYSDDSMNPPSVPPTENTRLPSRTARIFHRQPGNNNMQPLSSADAVILGNMFLQKLRRPDWATDSQVTDQDNGEQSVFGNKLKKQLLNGPLPESSRR</sequence>
<dbReference type="Proteomes" id="UP000612746">
    <property type="component" value="Unassembled WGS sequence"/>
</dbReference>
<dbReference type="AlphaFoldDB" id="A0A8H7PMB7"/>
<dbReference type="EMBL" id="JAEPRA010000013">
    <property type="protein sequence ID" value="KAG2176657.1"/>
    <property type="molecule type" value="Genomic_DNA"/>
</dbReference>
<organism evidence="3 4">
    <name type="scientific">Umbelopsis vinacea</name>
    <dbReference type="NCBI Taxonomy" id="44442"/>
    <lineage>
        <taxon>Eukaryota</taxon>
        <taxon>Fungi</taxon>
        <taxon>Fungi incertae sedis</taxon>
        <taxon>Mucoromycota</taxon>
        <taxon>Mucoromycotina</taxon>
        <taxon>Umbelopsidomycetes</taxon>
        <taxon>Umbelopsidales</taxon>
        <taxon>Umbelopsidaceae</taxon>
        <taxon>Umbelopsis</taxon>
    </lineage>
</organism>
<reference evidence="3" key="1">
    <citation type="submission" date="2020-12" db="EMBL/GenBank/DDBJ databases">
        <title>Metabolic potential, ecology and presence of endohyphal bacteria is reflected in genomic diversity of Mucoromycotina.</title>
        <authorList>
            <person name="Muszewska A."/>
            <person name="Okrasinska A."/>
            <person name="Steczkiewicz K."/>
            <person name="Drgas O."/>
            <person name="Orlowska M."/>
            <person name="Perlinska-Lenart U."/>
            <person name="Aleksandrzak-Piekarczyk T."/>
            <person name="Szatraj K."/>
            <person name="Zielenkiewicz U."/>
            <person name="Pilsyk S."/>
            <person name="Malc E."/>
            <person name="Mieczkowski P."/>
            <person name="Kruszewska J.S."/>
            <person name="Biernat P."/>
            <person name="Pawlowska J."/>
        </authorList>
    </citation>
    <scope>NUCLEOTIDE SEQUENCE</scope>
    <source>
        <strain evidence="3">WA0000051536</strain>
    </source>
</reference>
<keyword evidence="2" id="KW-1133">Transmembrane helix</keyword>
<protein>
    <submittedName>
        <fullName evidence="3">Uncharacterized protein</fullName>
    </submittedName>
</protein>
<evidence type="ECO:0000313" key="3">
    <source>
        <dbReference type="EMBL" id="KAG2176657.1"/>
    </source>
</evidence>
<feature type="transmembrane region" description="Helical" evidence="2">
    <location>
        <begin position="172"/>
        <end position="197"/>
    </location>
</feature>
<feature type="compositionally biased region" description="Polar residues" evidence="1">
    <location>
        <begin position="311"/>
        <end position="326"/>
    </location>
</feature>